<reference evidence="2" key="1">
    <citation type="journal article" date="2014" name="Front. Microbiol.">
        <title>High frequency of phylogenetically diverse reductive dehalogenase-homologous genes in deep subseafloor sedimentary metagenomes.</title>
        <authorList>
            <person name="Kawai M."/>
            <person name="Futagami T."/>
            <person name="Toyoda A."/>
            <person name="Takaki Y."/>
            <person name="Nishi S."/>
            <person name="Hori S."/>
            <person name="Arai W."/>
            <person name="Tsubouchi T."/>
            <person name="Morono Y."/>
            <person name="Uchiyama I."/>
            <person name="Ito T."/>
            <person name="Fujiyama A."/>
            <person name="Inagaki F."/>
            <person name="Takami H."/>
        </authorList>
    </citation>
    <scope>NUCLEOTIDE SEQUENCE</scope>
    <source>
        <strain evidence="2">Expedition CK06-06</strain>
    </source>
</reference>
<dbReference type="AlphaFoldDB" id="X0VUY9"/>
<accession>X0VUY9</accession>
<comment type="caution">
    <text evidence="2">The sequence shown here is derived from an EMBL/GenBank/DDBJ whole genome shotgun (WGS) entry which is preliminary data.</text>
</comment>
<dbReference type="SUPFAM" id="SSF51735">
    <property type="entry name" value="NAD(P)-binding Rossmann-fold domains"/>
    <property type="match status" value="1"/>
</dbReference>
<sequence>GFSSVKKSFDYPELCKKINVQGTKNILESTLKTKISPRILIISSADIYGIPKKIPIPENHELNPVSPYAESRKEQEALCKEYADKLKIIILRSFPHIGPGQLPIFVTADFSKQIAEIEKGINPPIMKIGNIKAKRDFTDVRDMVKAYLLAIEKCKPGEIYNVCSGNSYSIQEILDKQLSFSKVKIKLEHDPNRMRPSDIPELTGDNSKFKQATGWQPEITIDQTLKDLLDYWREQVKA</sequence>
<evidence type="ECO:0000313" key="2">
    <source>
        <dbReference type="EMBL" id="GAG14942.1"/>
    </source>
</evidence>
<evidence type="ECO:0000259" key="1">
    <source>
        <dbReference type="Pfam" id="PF16363"/>
    </source>
</evidence>
<feature type="non-terminal residue" evidence="2">
    <location>
        <position position="1"/>
    </location>
</feature>
<protein>
    <recommendedName>
        <fullName evidence="1">NAD(P)-binding domain-containing protein</fullName>
    </recommendedName>
</protein>
<name>X0VUY9_9ZZZZ</name>
<dbReference type="InterPro" id="IPR016040">
    <property type="entry name" value="NAD(P)-bd_dom"/>
</dbReference>
<dbReference type="Pfam" id="PF16363">
    <property type="entry name" value="GDP_Man_Dehyd"/>
    <property type="match status" value="1"/>
</dbReference>
<dbReference type="EMBL" id="BARS01035056">
    <property type="protein sequence ID" value="GAG14942.1"/>
    <property type="molecule type" value="Genomic_DNA"/>
</dbReference>
<dbReference type="Gene3D" id="3.90.25.10">
    <property type="entry name" value="UDP-galactose 4-epimerase, domain 1"/>
    <property type="match status" value="1"/>
</dbReference>
<proteinExistence type="predicted"/>
<feature type="domain" description="NAD(P)-binding" evidence="1">
    <location>
        <begin position="2"/>
        <end position="227"/>
    </location>
</feature>
<dbReference type="Gene3D" id="3.40.50.720">
    <property type="entry name" value="NAD(P)-binding Rossmann-like Domain"/>
    <property type="match status" value="1"/>
</dbReference>
<organism evidence="2">
    <name type="scientific">marine sediment metagenome</name>
    <dbReference type="NCBI Taxonomy" id="412755"/>
    <lineage>
        <taxon>unclassified sequences</taxon>
        <taxon>metagenomes</taxon>
        <taxon>ecological metagenomes</taxon>
    </lineage>
</organism>
<dbReference type="InterPro" id="IPR036291">
    <property type="entry name" value="NAD(P)-bd_dom_sf"/>
</dbReference>
<dbReference type="PANTHER" id="PTHR43000">
    <property type="entry name" value="DTDP-D-GLUCOSE 4,6-DEHYDRATASE-RELATED"/>
    <property type="match status" value="1"/>
</dbReference>
<gene>
    <name evidence="2" type="ORF">S01H1_54071</name>
</gene>